<keyword evidence="5" id="KW-0812">Transmembrane</keyword>
<name>A0A4R8Q4D8_9PEZI</name>
<dbReference type="GO" id="GO:0005743">
    <property type="term" value="C:mitochondrial inner membrane"/>
    <property type="evidence" value="ECO:0007669"/>
    <property type="project" value="UniProtKB-SubCell"/>
</dbReference>
<evidence type="ECO:0000313" key="6">
    <source>
        <dbReference type="EMBL" id="TDZ28603.1"/>
    </source>
</evidence>
<evidence type="ECO:0000256" key="1">
    <source>
        <dbReference type="ARBA" id="ARBA00004273"/>
    </source>
</evidence>
<dbReference type="AlphaFoldDB" id="A0A4R8Q4D8"/>
<sequence length="78" mass="8822">MDAAADSESDLVDAKNKVPELQKFYQAAYKDHQRLWKINPRSRIYMVPFNIALYGTLAATLYAGGRKVAGYNSYFGKN</sequence>
<gene>
    <name evidence="6" type="ORF">C8035_v011683</name>
</gene>
<dbReference type="Pfam" id="PF02238">
    <property type="entry name" value="COX7a"/>
    <property type="match status" value="1"/>
</dbReference>
<proteinExistence type="predicted"/>
<dbReference type="Proteomes" id="UP000295083">
    <property type="component" value="Unassembled WGS sequence"/>
</dbReference>
<accession>A0A4R8Q4D8</accession>
<evidence type="ECO:0000256" key="3">
    <source>
        <dbReference type="ARBA" id="ARBA00023128"/>
    </source>
</evidence>
<keyword evidence="4 5" id="KW-0472">Membrane</keyword>
<evidence type="ECO:0000313" key="7">
    <source>
        <dbReference type="Proteomes" id="UP000295083"/>
    </source>
</evidence>
<keyword evidence="5" id="KW-1133">Transmembrane helix</keyword>
<reference evidence="6 7" key="1">
    <citation type="submission" date="2018-11" db="EMBL/GenBank/DDBJ databases">
        <title>Genome sequence and assembly of Colletotrichum spinosum.</title>
        <authorList>
            <person name="Gan P."/>
            <person name="Shirasu K."/>
        </authorList>
    </citation>
    <scope>NUCLEOTIDE SEQUENCE [LARGE SCALE GENOMIC DNA]</scope>
    <source>
        <strain evidence="6 7">CBS 515.97</strain>
    </source>
</reference>
<comment type="caution">
    <text evidence="6">The sequence shown here is derived from an EMBL/GenBank/DDBJ whole genome shotgun (WGS) entry which is preliminary data.</text>
</comment>
<keyword evidence="3" id="KW-0496">Mitochondrion</keyword>
<keyword evidence="7" id="KW-1185">Reference proteome</keyword>
<evidence type="ECO:0000256" key="4">
    <source>
        <dbReference type="ARBA" id="ARBA00023136"/>
    </source>
</evidence>
<dbReference type="InterPro" id="IPR039297">
    <property type="entry name" value="COX7a"/>
</dbReference>
<protein>
    <submittedName>
        <fullName evidence="6">Uncharacterized protein</fullName>
    </submittedName>
</protein>
<organism evidence="6 7">
    <name type="scientific">Colletotrichum spinosum</name>
    <dbReference type="NCBI Taxonomy" id="1347390"/>
    <lineage>
        <taxon>Eukaryota</taxon>
        <taxon>Fungi</taxon>
        <taxon>Dikarya</taxon>
        <taxon>Ascomycota</taxon>
        <taxon>Pezizomycotina</taxon>
        <taxon>Sordariomycetes</taxon>
        <taxon>Hypocreomycetidae</taxon>
        <taxon>Glomerellales</taxon>
        <taxon>Glomerellaceae</taxon>
        <taxon>Colletotrichum</taxon>
        <taxon>Colletotrichum orbiculare species complex</taxon>
    </lineage>
</organism>
<evidence type="ECO:0000256" key="5">
    <source>
        <dbReference type="SAM" id="Phobius"/>
    </source>
</evidence>
<comment type="subcellular location">
    <subcellularLocation>
        <location evidence="1">Mitochondrion inner membrane</location>
    </subcellularLocation>
</comment>
<keyword evidence="2" id="KW-0999">Mitochondrion inner membrane</keyword>
<evidence type="ECO:0000256" key="2">
    <source>
        <dbReference type="ARBA" id="ARBA00022792"/>
    </source>
</evidence>
<dbReference type="EMBL" id="QAPG01000824">
    <property type="protein sequence ID" value="TDZ28603.1"/>
    <property type="molecule type" value="Genomic_DNA"/>
</dbReference>
<feature type="transmembrane region" description="Helical" evidence="5">
    <location>
        <begin position="44"/>
        <end position="64"/>
    </location>
</feature>